<dbReference type="OrthoDB" id="9803735at2"/>
<gene>
    <name evidence="6" type="ORF">FD16_GL001996</name>
</gene>
<dbReference type="GO" id="GO:0003677">
    <property type="term" value="F:DNA binding"/>
    <property type="evidence" value="ECO:0007669"/>
    <property type="project" value="UniProtKB-KW"/>
</dbReference>
<dbReference type="PROSITE" id="PS50931">
    <property type="entry name" value="HTH_LYSR"/>
    <property type="match status" value="1"/>
</dbReference>
<dbReference type="Gene3D" id="1.10.10.10">
    <property type="entry name" value="Winged helix-like DNA-binding domain superfamily/Winged helix DNA-binding domain"/>
    <property type="match status" value="1"/>
</dbReference>
<keyword evidence="4" id="KW-0804">Transcription</keyword>
<dbReference type="CDD" id="cd05466">
    <property type="entry name" value="PBP2_LTTR_substrate"/>
    <property type="match status" value="1"/>
</dbReference>
<dbReference type="PATRIC" id="fig|1423807.3.peg.2048"/>
<sequence length="299" mass="34487">MDIKHIEYLICIVENGYNLTKAAQRLHISQPALSKFINDLERTEDNAIFTRSRNRITGLTESGDELIERGRKIEKKFNQMMDAFHSTADENQGTVKMGIAPVIISTLFNNAIPHFIQDNPLIDLKVVETGAYDLQKMLMLQDIDIAVLVSPATYPGIHEDIIVRDSVSAWFNKHHRFHDFDGPISFKEIAKEKIVSLDDSFMVTYQWKQRLRQLGIEPKFFFQSGSWDLLLNMCQELDVITLMATPIGKNFAGTEIEHRQVKPFFPWNISLCTLDTANKSEVVNYTQEWFHNFFMHSNA</sequence>
<evidence type="ECO:0000256" key="2">
    <source>
        <dbReference type="ARBA" id="ARBA00023015"/>
    </source>
</evidence>
<accession>A0A0R1W5P5</accession>
<dbReference type="InterPro" id="IPR036388">
    <property type="entry name" value="WH-like_DNA-bd_sf"/>
</dbReference>
<keyword evidence="7" id="KW-1185">Reference proteome</keyword>
<evidence type="ECO:0000313" key="6">
    <source>
        <dbReference type="EMBL" id="KRM12818.1"/>
    </source>
</evidence>
<dbReference type="InterPro" id="IPR050950">
    <property type="entry name" value="HTH-type_LysR_regulators"/>
</dbReference>
<evidence type="ECO:0000256" key="4">
    <source>
        <dbReference type="ARBA" id="ARBA00023163"/>
    </source>
</evidence>
<dbReference type="Proteomes" id="UP000051820">
    <property type="component" value="Unassembled WGS sequence"/>
</dbReference>
<dbReference type="GO" id="GO:0003700">
    <property type="term" value="F:DNA-binding transcription factor activity"/>
    <property type="evidence" value="ECO:0007669"/>
    <property type="project" value="InterPro"/>
</dbReference>
<dbReference type="AlphaFoldDB" id="A0A0R1W5P5"/>
<dbReference type="eggNOG" id="COG0583">
    <property type="taxonomic scope" value="Bacteria"/>
</dbReference>
<dbReference type="SUPFAM" id="SSF46785">
    <property type="entry name" value="Winged helix' DNA-binding domain"/>
    <property type="match status" value="1"/>
</dbReference>
<dbReference type="InterPro" id="IPR000847">
    <property type="entry name" value="LysR_HTH_N"/>
</dbReference>
<evidence type="ECO:0000313" key="7">
    <source>
        <dbReference type="Proteomes" id="UP000051820"/>
    </source>
</evidence>
<dbReference type="Pfam" id="PF00126">
    <property type="entry name" value="HTH_1"/>
    <property type="match status" value="1"/>
</dbReference>
<dbReference type="STRING" id="1423807.FD16_GL001996"/>
<dbReference type="EMBL" id="AZGF01000005">
    <property type="protein sequence ID" value="KRM12818.1"/>
    <property type="molecule type" value="Genomic_DNA"/>
</dbReference>
<dbReference type="Pfam" id="PF03466">
    <property type="entry name" value="LysR_substrate"/>
    <property type="match status" value="1"/>
</dbReference>
<organism evidence="6 7">
    <name type="scientific">Paucilactobacillus suebicus DSM 5007 = KCTC 3549</name>
    <dbReference type="NCBI Taxonomy" id="1423807"/>
    <lineage>
        <taxon>Bacteria</taxon>
        <taxon>Bacillati</taxon>
        <taxon>Bacillota</taxon>
        <taxon>Bacilli</taxon>
        <taxon>Lactobacillales</taxon>
        <taxon>Lactobacillaceae</taxon>
        <taxon>Paucilactobacillus</taxon>
    </lineage>
</organism>
<comment type="similarity">
    <text evidence="1">Belongs to the LysR transcriptional regulatory family.</text>
</comment>
<dbReference type="RefSeq" id="WP_010621919.1">
    <property type="nucleotide sequence ID" value="NZ_AZGF01000005.1"/>
</dbReference>
<comment type="caution">
    <text evidence="6">The sequence shown here is derived from an EMBL/GenBank/DDBJ whole genome shotgun (WGS) entry which is preliminary data.</text>
</comment>
<dbReference type="PANTHER" id="PTHR30419">
    <property type="entry name" value="HTH-TYPE TRANSCRIPTIONAL REGULATOR YBHD"/>
    <property type="match status" value="1"/>
</dbReference>
<feature type="domain" description="HTH lysR-type" evidence="5">
    <location>
        <begin position="1"/>
        <end position="59"/>
    </location>
</feature>
<dbReference type="Gene3D" id="3.40.190.290">
    <property type="match status" value="1"/>
</dbReference>
<dbReference type="InterPro" id="IPR036390">
    <property type="entry name" value="WH_DNA-bd_sf"/>
</dbReference>
<evidence type="ECO:0000256" key="3">
    <source>
        <dbReference type="ARBA" id="ARBA00023125"/>
    </source>
</evidence>
<name>A0A0R1W5P5_9LACO</name>
<protein>
    <submittedName>
        <fullName evidence="6">LysR family transcriptional regulator</fullName>
    </submittedName>
</protein>
<evidence type="ECO:0000256" key="1">
    <source>
        <dbReference type="ARBA" id="ARBA00009437"/>
    </source>
</evidence>
<dbReference type="InterPro" id="IPR005119">
    <property type="entry name" value="LysR_subst-bd"/>
</dbReference>
<dbReference type="SUPFAM" id="SSF53850">
    <property type="entry name" value="Periplasmic binding protein-like II"/>
    <property type="match status" value="1"/>
</dbReference>
<reference evidence="6 7" key="1">
    <citation type="journal article" date="2015" name="Genome Announc.">
        <title>Expanding the biotechnology potential of lactobacilli through comparative genomics of 213 strains and associated genera.</title>
        <authorList>
            <person name="Sun Z."/>
            <person name="Harris H.M."/>
            <person name="McCann A."/>
            <person name="Guo C."/>
            <person name="Argimon S."/>
            <person name="Zhang W."/>
            <person name="Yang X."/>
            <person name="Jeffery I.B."/>
            <person name="Cooney J.C."/>
            <person name="Kagawa T.F."/>
            <person name="Liu W."/>
            <person name="Song Y."/>
            <person name="Salvetti E."/>
            <person name="Wrobel A."/>
            <person name="Rasinkangas P."/>
            <person name="Parkhill J."/>
            <person name="Rea M.C."/>
            <person name="O'Sullivan O."/>
            <person name="Ritari J."/>
            <person name="Douillard F.P."/>
            <person name="Paul Ross R."/>
            <person name="Yang R."/>
            <person name="Briner A.E."/>
            <person name="Felis G.E."/>
            <person name="de Vos W.M."/>
            <person name="Barrangou R."/>
            <person name="Klaenhammer T.R."/>
            <person name="Caufield P.W."/>
            <person name="Cui Y."/>
            <person name="Zhang H."/>
            <person name="O'Toole P.W."/>
        </authorList>
    </citation>
    <scope>NUCLEOTIDE SEQUENCE [LARGE SCALE GENOMIC DNA]</scope>
    <source>
        <strain evidence="6 7">DSM 5007</strain>
    </source>
</reference>
<keyword evidence="2" id="KW-0805">Transcription regulation</keyword>
<dbReference type="PRINTS" id="PR00039">
    <property type="entry name" value="HTHLYSR"/>
</dbReference>
<proteinExistence type="inferred from homology"/>
<dbReference type="GO" id="GO:0005829">
    <property type="term" value="C:cytosol"/>
    <property type="evidence" value="ECO:0007669"/>
    <property type="project" value="TreeGrafter"/>
</dbReference>
<keyword evidence="3" id="KW-0238">DNA-binding</keyword>
<dbReference type="PANTHER" id="PTHR30419:SF8">
    <property type="entry name" value="NITROGEN ASSIMILATION TRANSCRIPTIONAL ACTIVATOR-RELATED"/>
    <property type="match status" value="1"/>
</dbReference>
<evidence type="ECO:0000259" key="5">
    <source>
        <dbReference type="PROSITE" id="PS50931"/>
    </source>
</evidence>